<dbReference type="Gene3D" id="3.20.20.70">
    <property type="entry name" value="Aldolase class I"/>
    <property type="match status" value="1"/>
</dbReference>
<dbReference type="InterPro" id="IPR013785">
    <property type="entry name" value="Aldolase_TIM"/>
</dbReference>
<comment type="caution">
    <text evidence="4">The sequence shown here is derived from an EMBL/GenBank/DDBJ whole genome shotgun (WGS) entry which is preliminary data.</text>
</comment>
<keyword evidence="3" id="KW-0560">Oxidoreductase</keyword>
<dbReference type="Pfam" id="PF03060">
    <property type="entry name" value="NMO"/>
    <property type="match status" value="1"/>
</dbReference>
<dbReference type="OrthoDB" id="9778912at2"/>
<keyword evidence="5" id="KW-1185">Reference proteome</keyword>
<proteinExistence type="predicted"/>
<dbReference type="EMBL" id="MVHE01000049">
    <property type="protein sequence ID" value="ORA15659.1"/>
    <property type="molecule type" value="Genomic_DNA"/>
</dbReference>
<reference evidence="4 5" key="1">
    <citation type="submission" date="2017-02" db="EMBL/GenBank/DDBJ databases">
        <title>The new phylogeny of genus Mycobacterium.</title>
        <authorList>
            <person name="Tortoli E."/>
            <person name="Trovato A."/>
            <person name="Cirillo D.M."/>
        </authorList>
    </citation>
    <scope>NUCLEOTIDE SEQUENCE [LARGE SCALE GENOMIC DNA]</scope>
    <source>
        <strain evidence="4 5">DSM 45057</strain>
    </source>
</reference>
<evidence type="ECO:0000313" key="5">
    <source>
        <dbReference type="Proteomes" id="UP000192284"/>
    </source>
</evidence>
<dbReference type="AlphaFoldDB" id="A0A1W9ZHP5"/>
<evidence type="ECO:0000256" key="2">
    <source>
        <dbReference type="ARBA" id="ARBA00022643"/>
    </source>
</evidence>
<dbReference type="GO" id="GO:0018580">
    <property type="term" value="F:nitronate monooxygenase activity"/>
    <property type="evidence" value="ECO:0007669"/>
    <property type="project" value="InterPro"/>
</dbReference>
<evidence type="ECO:0000256" key="3">
    <source>
        <dbReference type="ARBA" id="ARBA00023002"/>
    </source>
</evidence>
<dbReference type="RefSeq" id="WP_083115301.1">
    <property type="nucleotide sequence ID" value="NZ_JACKTS010000018.1"/>
</dbReference>
<keyword evidence="1" id="KW-0285">Flavoprotein</keyword>
<evidence type="ECO:0000256" key="1">
    <source>
        <dbReference type="ARBA" id="ARBA00022630"/>
    </source>
</evidence>
<name>A0A1W9ZHP5_MYCAN</name>
<dbReference type="SUPFAM" id="SSF51412">
    <property type="entry name" value="Inosine monophosphate dehydrogenase (IMPDH)"/>
    <property type="match status" value="1"/>
</dbReference>
<keyword evidence="2" id="KW-0288">FMN</keyword>
<accession>A0A1W9ZHP5</accession>
<dbReference type="CDD" id="cd04730">
    <property type="entry name" value="NPD_like"/>
    <property type="match status" value="1"/>
</dbReference>
<organism evidence="4 5">
    <name type="scientific">Mycobacterium angelicum</name>
    <dbReference type="NCBI Taxonomy" id="470074"/>
    <lineage>
        <taxon>Bacteria</taxon>
        <taxon>Bacillati</taxon>
        <taxon>Actinomycetota</taxon>
        <taxon>Actinomycetes</taxon>
        <taxon>Mycobacteriales</taxon>
        <taxon>Mycobacteriaceae</taxon>
        <taxon>Mycobacterium</taxon>
    </lineage>
</organism>
<sequence length="338" mass="34787">MDLLDRLRLDVPVGQAGMGGGLAGAPLAAAVANAGGLGTLGLVTPRQLRAAIDQMRADAPGRAVAVNLLLPFTTRRHVAVCVQARVDVVVLAFGEPRGLAEQLREAGAFVFVMVGTVEQARGAIAAGADGLIAQGREAGGHLVGTAAAPDFLPRALAVAGDRPVLLAGGIATAADTEAALAAGASGVIAGTRFLLTHEANANRAYQQRVAQADKTIETNLFGVSWPLRHRVLPNDATRRWCRDDGWAKALPAAVNVASGPLSALGYLDPGKLVGLQSPRLPVFTPAALLATMPDSWVERAALYAGESALRLHEITSAAQAVADLSPTSPSRSRTRPSP</sequence>
<gene>
    <name evidence="4" type="ORF">BST12_21835</name>
</gene>
<dbReference type="PANTHER" id="PTHR32332">
    <property type="entry name" value="2-NITROPROPANE DIOXYGENASE"/>
    <property type="match status" value="1"/>
</dbReference>
<dbReference type="Proteomes" id="UP000192284">
    <property type="component" value="Unassembled WGS sequence"/>
</dbReference>
<evidence type="ECO:0000313" key="4">
    <source>
        <dbReference type="EMBL" id="ORA15659.1"/>
    </source>
</evidence>
<dbReference type="InterPro" id="IPR004136">
    <property type="entry name" value="NMO"/>
</dbReference>
<protein>
    <submittedName>
        <fullName evidence="4">Oxidoreductase</fullName>
    </submittedName>
</protein>